<evidence type="ECO:0000313" key="2">
    <source>
        <dbReference type="EMBL" id="KPV41913.1"/>
    </source>
</evidence>
<evidence type="ECO:0000313" key="3">
    <source>
        <dbReference type="Proteomes" id="UP000050482"/>
    </source>
</evidence>
<name>A0A0P9CYF2_9BACL</name>
<keyword evidence="3" id="KW-1185">Reference proteome</keyword>
<dbReference type="Proteomes" id="UP000050482">
    <property type="component" value="Unassembled WGS sequence"/>
</dbReference>
<accession>A0A0P9CYF2</accession>
<dbReference type="AlphaFoldDB" id="A0A0P9CYF2"/>
<organism evidence="2 3">
    <name type="scientific">Alicyclobacillus ferrooxydans</name>
    <dbReference type="NCBI Taxonomy" id="471514"/>
    <lineage>
        <taxon>Bacteria</taxon>
        <taxon>Bacillati</taxon>
        <taxon>Bacillota</taxon>
        <taxon>Bacilli</taxon>
        <taxon>Bacillales</taxon>
        <taxon>Alicyclobacillaceae</taxon>
        <taxon>Alicyclobacillus</taxon>
    </lineage>
</organism>
<dbReference type="PATRIC" id="fig|471514.4.peg.4104"/>
<evidence type="ECO:0000256" key="1">
    <source>
        <dbReference type="SAM" id="Phobius"/>
    </source>
</evidence>
<sequence length="83" mass="8872">MYTLSKTAVPFGEIALFIVACGALGGIAWLCVAGATCILSLVRLPLNTAPIQNRVVGERGDWAEQAKQTWHNSFRLLQGGKDG</sequence>
<comment type="caution">
    <text evidence="2">The sequence shown here is derived from an EMBL/GenBank/DDBJ whole genome shotgun (WGS) entry which is preliminary data.</text>
</comment>
<feature type="transmembrane region" description="Helical" evidence="1">
    <location>
        <begin position="14"/>
        <end position="42"/>
    </location>
</feature>
<dbReference type="EMBL" id="LJCO01000089">
    <property type="protein sequence ID" value="KPV41913.1"/>
    <property type="molecule type" value="Genomic_DNA"/>
</dbReference>
<proteinExistence type="predicted"/>
<keyword evidence="1" id="KW-1133">Transmembrane helix</keyword>
<reference evidence="2 3" key="1">
    <citation type="submission" date="2015-09" db="EMBL/GenBank/DDBJ databases">
        <title>Draft genome sequence of Alicyclobacillus ferrooxydans DSM 22381.</title>
        <authorList>
            <person name="Hemp J."/>
        </authorList>
    </citation>
    <scope>NUCLEOTIDE SEQUENCE [LARGE SCALE GENOMIC DNA]</scope>
    <source>
        <strain evidence="2 3">TC-34</strain>
    </source>
</reference>
<gene>
    <name evidence="2" type="ORF">AN477_20220</name>
</gene>
<keyword evidence="1" id="KW-0812">Transmembrane</keyword>
<keyword evidence="1" id="KW-0472">Membrane</keyword>
<protein>
    <submittedName>
        <fullName evidence="2">Uncharacterized protein</fullName>
    </submittedName>
</protein>